<feature type="region of interest" description="Disordered" evidence="11">
    <location>
        <begin position="1"/>
        <end position="20"/>
    </location>
</feature>
<dbReference type="PRINTS" id="PR00171">
    <property type="entry name" value="SUGRTRNSPORT"/>
</dbReference>
<keyword evidence="5 12" id="KW-0812">Transmembrane</keyword>
<dbReference type="InterPro" id="IPR036259">
    <property type="entry name" value="MFS_trans_sf"/>
</dbReference>
<dbReference type="Pfam" id="PF00083">
    <property type="entry name" value="Sugar_tr"/>
    <property type="match status" value="1"/>
</dbReference>
<feature type="transmembrane region" description="Helical" evidence="12">
    <location>
        <begin position="215"/>
        <end position="237"/>
    </location>
</feature>
<dbReference type="AlphaFoldDB" id="A0AAV0IUQ0"/>
<feature type="transmembrane region" description="Helical" evidence="12">
    <location>
        <begin position="126"/>
        <end position="144"/>
    </location>
</feature>
<sequence>MGYSNLPGENNSDDSHEPLILPRNIHSEPMAAPSLETADDNDHGHLKKKKKAKTNKFAFICAIMVSMAVALLGYDLGVMSGAIIYIKDEFRISDVQVEILVGSINIYSLFGSIAAGRTSDWIGRRYTVVIAAAFFFAGAFLMGISTNYTFLMIGRCFAGIGVGFALTIAPIFISELAPPSYRGFLTTFPEVFGNIGILLGYVSNYGFSKLPANQGWRFMLGIGAVPSVILAVGALIMPESPRWLVMQGRLAEARRVLDKISDTKEESRRRLDDIKKAAGIPRDRNDYDVVAAPKRGEGVWKDLLIHPTRRVRHILLCALGVHFFQQAIGFDSVVFYSPRIFEQAGVTSTDDKLLATIGVGVMKTVFILVAMFLLDKVGRRPLLLTSYVGVIVSLATLATSLTVINQDPTRKVPWAVNLSVSMVLSGVAFFSIGVGPIPMVYSGEIFPLRLRAQGIGLGMVVNRVMSGVISMTFLSLCKAITIGGAFFLFAGVSVVGFVFTFLFYPETQGKTLEEVDGLFGSFVYWRSADFKGGKEEEVVDA</sequence>
<evidence type="ECO:0000313" key="14">
    <source>
        <dbReference type="EMBL" id="CAI0400040.1"/>
    </source>
</evidence>
<feature type="transmembrane region" description="Helical" evidence="12">
    <location>
        <begin position="416"/>
        <end position="442"/>
    </location>
</feature>
<feature type="transmembrane region" description="Helical" evidence="12">
    <location>
        <begin position="381"/>
        <end position="404"/>
    </location>
</feature>
<dbReference type="Proteomes" id="UP001154282">
    <property type="component" value="Unassembled WGS sequence"/>
</dbReference>
<feature type="domain" description="Major facilitator superfamily (MFS) profile" evidence="13">
    <location>
        <begin position="61"/>
        <end position="508"/>
    </location>
</feature>
<dbReference type="Gene3D" id="1.20.1250.20">
    <property type="entry name" value="MFS general substrate transporter like domains"/>
    <property type="match status" value="1"/>
</dbReference>
<evidence type="ECO:0000256" key="12">
    <source>
        <dbReference type="SAM" id="Phobius"/>
    </source>
</evidence>
<dbReference type="PROSITE" id="PS00216">
    <property type="entry name" value="SUGAR_TRANSPORT_1"/>
    <property type="match status" value="2"/>
</dbReference>
<feature type="transmembrane region" description="Helical" evidence="12">
    <location>
        <begin position="57"/>
        <end position="85"/>
    </location>
</feature>
<comment type="similarity">
    <text evidence="2 9">Belongs to the major facilitator superfamily. Sugar transporter (TC 2.A.1.1) family.</text>
</comment>
<evidence type="ECO:0000256" key="8">
    <source>
        <dbReference type="ARBA" id="ARBA00023136"/>
    </source>
</evidence>
<evidence type="ECO:0000256" key="9">
    <source>
        <dbReference type="RuleBase" id="RU003346"/>
    </source>
</evidence>
<keyword evidence="15" id="KW-1185">Reference proteome</keyword>
<dbReference type="InterPro" id="IPR005829">
    <property type="entry name" value="Sugar_transporter_CS"/>
</dbReference>
<dbReference type="InterPro" id="IPR003663">
    <property type="entry name" value="Sugar/inositol_transpt"/>
</dbReference>
<evidence type="ECO:0000313" key="15">
    <source>
        <dbReference type="Proteomes" id="UP001154282"/>
    </source>
</evidence>
<feature type="coiled-coil region" evidence="10">
    <location>
        <begin position="250"/>
        <end position="277"/>
    </location>
</feature>
<dbReference type="PANTHER" id="PTHR48020:SF49">
    <property type="entry name" value="SUGAR TRANSPORTER"/>
    <property type="match status" value="1"/>
</dbReference>
<feature type="transmembrane region" description="Helical" evidence="12">
    <location>
        <begin position="150"/>
        <end position="172"/>
    </location>
</feature>
<dbReference type="SUPFAM" id="SSF103473">
    <property type="entry name" value="MFS general substrate transporter"/>
    <property type="match status" value="1"/>
</dbReference>
<dbReference type="NCBIfam" id="TIGR00879">
    <property type="entry name" value="SP"/>
    <property type="match status" value="1"/>
</dbReference>
<evidence type="ECO:0000256" key="4">
    <source>
        <dbReference type="ARBA" id="ARBA00022597"/>
    </source>
</evidence>
<name>A0AAV0IUQ0_9ROSI</name>
<dbReference type="PROSITE" id="PS50850">
    <property type="entry name" value="MFS"/>
    <property type="match status" value="1"/>
</dbReference>
<evidence type="ECO:0000256" key="11">
    <source>
        <dbReference type="SAM" id="MobiDB-lite"/>
    </source>
</evidence>
<dbReference type="InterPro" id="IPR050814">
    <property type="entry name" value="Myo-inositol_Transporter"/>
</dbReference>
<feature type="transmembrane region" description="Helical" evidence="12">
    <location>
        <begin position="480"/>
        <end position="504"/>
    </location>
</feature>
<reference evidence="14" key="1">
    <citation type="submission" date="2022-08" db="EMBL/GenBank/DDBJ databases">
        <authorList>
            <person name="Gutierrez-Valencia J."/>
        </authorList>
    </citation>
    <scope>NUCLEOTIDE SEQUENCE</scope>
</reference>
<keyword evidence="8 12" id="KW-0472">Membrane</keyword>
<keyword evidence="10" id="KW-0175">Coiled coil</keyword>
<dbReference type="GO" id="GO:0016020">
    <property type="term" value="C:membrane"/>
    <property type="evidence" value="ECO:0007669"/>
    <property type="project" value="UniProtKB-SubCell"/>
</dbReference>
<feature type="transmembrane region" description="Helical" evidence="12">
    <location>
        <begin position="353"/>
        <end position="374"/>
    </location>
</feature>
<evidence type="ECO:0000256" key="6">
    <source>
        <dbReference type="ARBA" id="ARBA00022847"/>
    </source>
</evidence>
<comment type="subcellular location">
    <subcellularLocation>
        <location evidence="1">Membrane</location>
        <topology evidence="1">Multi-pass membrane protein</topology>
    </subcellularLocation>
</comment>
<dbReference type="EMBL" id="CAMGYJ010000004">
    <property type="protein sequence ID" value="CAI0400040.1"/>
    <property type="molecule type" value="Genomic_DNA"/>
</dbReference>
<accession>A0AAV0IUQ0</accession>
<dbReference type="GO" id="GO:0015293">
    <property type="term" value="F:symporter activity"/>
    <property type="evidence" value="ECO:0007669"/>
    <property type="project" value="UniProtKB-KW"/>
</dbReference>
<evidence type="ECO:0000256" key="1">
    <source>
        <dbReference type="ARBA" id="ARBA00004141"/>
    </source>
</evidence>
<protein>
    <recommendedName>
        <fullName evidence="13">Major facilitator superfamily (MFS) profile domain-containing protein</fullName>
    </recommendedName>
</protein>
<dbReference type="FunFam" id="1.20.1250.20:FF:000025">
    <property type="entry name" value="probable polyol transporter 4"/>
    <property type="match status" value="1"/>
</dbReference>
<evidence type="ECO:0000256" key="5">
    <source>
        <dbReference type="ARBA" id="ARBA00022692"/>
    </source>
</evidence>
<organism evidence="14 15">
    <name type="scientific">Linum tenue</name>
    <dbReference type="NCBI Taxonomy" id="586396"/>
    <lineage>
        <taxon>Eukaryota</taxon>
        <taxon>Viridiplantae</taxon>
        <taxon>Streptophyta</taxon>
        <taxon>Embryophyta</taxon>
        <taxon>Tracheophyta</taxon>
        <taxon>Spermatophyta</taxon>
        <taxon>Magnoliopsida</taxon>
        <taxon>eudicotyledons</taxon>
        <taxon>Gunneridae</taxon>
        <taxon>Pentapetalae</taxon>
        <taxon>rosids</taxon>
        <taxon>fabids</taxon>
        <taxon>Malpighiales</taxon>
        <taxon>Linaceae</taxon>
        <taxon>Linum</taxon>
    </lineage>
</organism>
<feature type="transmembrane region" description="Helical" evidence="12">
    <location>
        <begin position="454"/>
        <end position="474"/>
    </location>
</feature>
<evidence type="ECO:0000256" key="2">
    <source>
        <dbReference type="ARBA" id="ARBA00010992"/>
    </source>
</evidence>
<dbReference type="InterPro" id="IPR020846">
    <property type="entry name" value="MFS_dom"/>
</dbReference>
<dbReference type="PANTHER" id="PTHR48020">
    <property type="entry name" value="PROTON MYO-INOSITOL COTRANSPORTER"/>
    <property type="match status" value="1"/>
</dbReference>
<gene>
    <name evidence="14" type="ORF">LITE_LOCUS10573</name>
</gene>
<keyword evidence="3 9" id="KW-0813">Transport</keyword>
<evidence type="ECO:0000259" key="13">
    <source>
        <dbReference type="PROSITE" id="PS50850"/>
    </source>
</evidence>
<evidence type="ECO:0000256" key="10">
    <source>
        <dbReference type="SAM" id="Coils"/>
    </source>
</evidence>
<keyword evidence="7 12" id="KW-1133">Transmembrane helix</keyword>
<feature type="transmembrane region" description="Helical" evidence="12">
    <location>
        <begin position="184"/>
        <end position="203"/>
    </location>
</feature>
<comment type="caution">
    <text evidence="14">The sequence shown here is derived from an EMBL/GenBank/DDBJ whole genome shotgun (WGS) entry which is preliminary data.</text>
</comment>
<keyword evidence="6" id="KW-0769">Symport</keyword>
<evidence type="ECO:0000256" key="3">
    <source>
        <dbReference type="ARBA" id="ARBA00022448"/>
    </source>
</evidence>
<dbReference type="PROSITE" id="PS00217">
    <property type="entry name" value="SUGAR_TRANSPORT_2"/>
    <property type="match status" value="1"/>
</dbReference>
<dbReference type="InterPro" id="IPR005828">
    <property type="entry name" value="MFS_sugar_transport-like"/>
</dbReference>
<proteinExistence type="inferred from homology"/>
<keyword evidence="4" id="KW-0762">Sugar transport</keyword>
<evidence type="ECO:0000256" key="7">
    <source>
        <dbReference type="ARBA" id="ARBA00022989"/>
    </source>
</evidence>